<organism evidence="2">
    <name type="scientific">Oikopleura dioica</name>
    <name type="common">Tunicate</name>
    <dbReference type="NCBI Taxonomy" id="34765"/>
    <lineage>
        <taxon>Eukaryota</taxon>
        <taxon>Metazoa</taxon>
        <taxon>Chordata</taxon>
        <taxon>Tunicata</taxon>
        <taxon>Appendicularia</taxon>
        <taxon>Copelata</taxon>
        <taxon>Oikopleuridae</taxon>
        <taxon>Oikopleura</taxon>
    </lineage>
</organism>
<proteinExistence type="predicted"/>
<dbReference type="InParanoid" id="E4XST8"/>
<accession>E4XST8</accession>
<keyword evidence="1" id="KW-0472">Membrane</keyword>
<dbReference type="AlphaFoldDB" id="E4XST8"/>
<keyword evidence="3" id="KW-1185">Reference proteome</keyword>
<keyword evidence="1" id="KW-1133">Transmembrane helix</keyword>
<feature type="transmembrane region" description="Helical" evidence="1">
    <location>
        <begin position="164"/>
        <end position="183"/>
    </location>
</feature>
<evidence type="ECO:0000256" key="1">
    <source>
        <dbReference type="SAM" id="Phobius"/>
    </source>
</evidence>
<gene>
    <name evidence="2" type="ORF">GSOID_T00002856001</name>
</gene>
<evidence type="ECO:0000313" key="3">
    <source>
        <dbReference type="Proteomes" id="UP000001307"/>
    </source>
</evidence>
<name>E4XST8_OIKDI</name>
<dbReference type="EMBL" id="FN653140">
    <property type="protein sequence ID" value="CBY12797.1"/>
    <property type="molecule type" value="Genomic_DNA"/>
</dbReference>
<sequence>MRIERDAGDIFGNLQDSVKDIFDDLSDGLGSVFECIGATFQANKDFDMMLWAAYVMLIAPVLSFLMNGVMNQKQKTNDTDKKGAGSIGFAGIISIISGSIYLAFYYKAKNCSIGSFGKCFEYDLLKWHVGLSMFLLVIGALIAVMLTLAVLGQVCCGDEKLTSICVFIFLMIQMAFTFAPAIVSVSAGWKYTFGKCAP</sequence>
<keyword evidence="1" id="KW-0812">Transmembrane</keyword>
<dbReference type="Proteomes" id="UP000001307">
    <property type="component" value="Unassembled WGS sequence"/>
</dbReference>
<dbReference type="OrthoDB" id="10304629at2759"/>
<feature type="transmembrane region" description="Helical" evidence="1">
    <location>
        <begin position="87"/>
        <end position="107"/>
    </location>
</feature>
<feature type="transmembrane region" description="Helical" evidence="1">
    <location>
        <begin position="127"/>
        <end position="152"/>
    </location>
</feature>
<protein>
    <submittedName>
        <fullName evidence="2">Uncharacterized protein</fullName>
    </submittedName>
</protein>
<reference evidence="2" key="1">
    <citation type="journal article" date="2010" name="Science">
        <title>Plasticity of animal genome architecture unmasked by rapid evolution of a pelagic tunicate.</title>
        <authorList>
            <person name="Denoeud F."/>
            <person name="Henriet S."/>
            <person name="Mungpakdee S."/>
            <person name="Aury J.M."/>
            <person name="Da Silva C."/>
            <person name="Brinkmann H."/>
            <person name="Mikhaleva J."/>
            <person name="Olsen L.C."/>
            <person name="Jubin C."/>
            <person name="Canestro C."/>
            <person name="Bouquet J.M."/>
            <person name="Danks G."/>
            <person name="Poulain J."/>
            <person name="Campsteijn C."/>
            <person name="Adamski M."/>
            <person name="Cross I."/>
            <person name="Yadetie F."/>
            <person name="Muffato M."/>
            <person name="Louis A."/>
            <person name="Butcher S."/>
            <person name="Tsagkogeorga G."/>
            <person name="Konrad A."/>
            <person name="Singh S."/>
            <person name="Jensen M.F."/>
            <person name="Cong E.H."/>
            <person name="Eikeseth-Otteraa H."/>
            <person name="Noel B."/>
            <person name="Anthouard V."/>
            <person name="Porcel B.M."/>
            <person name="Kachouri-Lafond R."/>
            <person name="Nishino A."/>
            <person name="Ugolini M."/>
            <person name="Chourrout P."/>
            <person name="Nishida H."/>
            <person name="Aasland R."/>
            <person name="Huzurbazar S."/>
            <person name="Westhof E."/>
            <person name="Delsuc F."/>
            <person name="Lehrach H."/>
            <person name="Reinhardt R."/>
            <person name="Weissenbach J."/>
            <person name="Roy S.W."/>
            <person name="Artiguenave F."/>
            <person name="Postlethwait J.H."/>
            <person name="Manak J.R."/>
            <person name="Thompson E.M."/>
            <person name="Jaillon O."/>
            <person name="Du Pasquier L."/>
            <person name="Boudinot P."/>
            <person name="Liberles D.A."/>
            <person name="Volff J.N."/>
            <person name="Philippe H."/>
            <person name="Lenhard B."/>
            <person name="Roest Crollius H."/>
            <person name="Wincker P."/>
            <person name="Chourrout D."/>
        </authorList>
    </citation>
    <scope>NUCLEOTIDE SEQUENCE [LARGE SCALE GENOMIC DNA]</scope>
</reference>
<evidence type="ECO:0000313" key="2">
    <source>
        <dbReference type="EMBL" id="CBY12797.1"/>
    </source>
</evidence>
<feature type="transmembrane region" description="Helical" evidence="1">
    <location>
        <begin position="48"/>
        <end position="66"/>
    </location>
</feature>